<organism evidence="2 3">
    <name type="scientific">Nocardioides iriomotensis</name>
    <dbReference type="NCBI Taxonomy" id="715784"/>
    <lineage>
        <taxon>Bacteria</taxon>
        <taxon>Bacillati</taxon>
        <taxon>Actinomycetota</taxon>
        <taxon>Actinomycetes</taxon>
        <taxon>Propionibacteriales</taxon>
        <taxon>Nocardioidaceae</taxon>
        <taxon>Nocardioides</taxon>
    </lineage>
</organism>
<evidence type="ECO:0000256" key="1">
    <source>
        <dbReference type="SAM" id="Phobius"/>
    </source>
</evidence>
<comment type="caution">
    <text evidence="2">The sequence shown here is derived from an EMBL/GenBank/DDBJ whole genome shotgun (WGS) entry which is preliminary data.</text>
</comment>
<sequence>MPESALSRLAGPCGLAAGVLIVAAQAVMLPFDPTDHVGTSTAPAFQIGGVVYLAGFVALLLFAVASHGWHEERSGTFGVVATVAALVGTFMLGGDLWFETFAIPWLADQAPGALSTEPTTLLALGAIASYLLFAIGWLLYGVAAFRARVFPRWIAVMVAVSGVLGFNALLSPWAIPLGLSVLCLGVWMIRPQPSTAARPVSASPQPRP</sequence>
<feature type="transmembrane region" description="Helical" evidence="1">
    <location>
        <begin position="12"/>
        <end position="31"/>
    </location>
</feature>
<accession>A0A4V1Z1A3</accession>
<feature type="transmembrane region" description="Helical" evidence="1">
    <location>
        <begin position="43"/>
        <end position="65"/>
    </location>
</feature>
<feature type="transmembrane region" description="Helical" evidence="1">
    <location>
        <begin position="149"/>
        <end position="167"/>
    </location>
</feature>
<keyword evidence="3" id="KW-1185">Reference proteome</keyword>
<dbReference type="Proteomes" id="UP000291189">
    <property type="component" value="Unassembled WGS sequence"/>
</dbReference>
<feature type="transmembrane region" description="Helical" evidence="1">
    <location>
        <begin position="77"/>
        <end position="98"/>
    </location>
</feature>
<dbReference type="OrthoDB" id="4932280at2"/>
<gene>
    <name evidence="2" type="ORF">ETU37_17535</name>
</gene>
<keyword evidence="1" id="KW-1133">Transmembrane helix</keyword>
<evidence type="ECO:0008006" key="4">
    <source>
        <dbReference type="Google" id="ProtNLM"/>
    </source>
</evidence>
<dbReference type="EMBL" id="SDPU01000032">
    <property type="protein sequence ID" value="RYU10206.1"/>
    <property type="molecule type" value="Genomic_DNA"/>
</dbReference>
<evidence type="ECO:0000313" key="2">
    <source>
        <dbReference type="EMBL" id="RYU10206.1"/>
    </source>
</evidence>
<keyword evidence="1" id="KW-0812">Transmembrane</keyword>
<name>A0A4V1Z1A3_9ACTN</name>
<feature type="transmembrane region" description="Helical" evidence="1">
    <location>
        <begin position="118"/>
        <end position="142"/>
    </location>
</feature>
<proteinExistence type="predicted"/>
<dbReference type="AlphaFoldDB" id="A0A4V1Z1A3"/>
<keyword evidence="1" id="KW-0472">Membrane</keyword>
<dbReference type="RefSeq" id="WP_129988644.1">
    <property type="nucleotide sequence ID" value="NZ_SDPU01000032.1"/>
</dbReference>
<protein>
    <recommendedName>
        <fullName evidence="4">DUF4386 family protein</fullName>
    </recommendedName>
</protein>
<reference evidence="2 3" key="1">
    <citation type="submission" date="2019-01" db="EMBL/GenBank/DDBJ databases">
        <title>Nocardioides guangzhouensis sp. nov., an actinobacterium isolated from soil.</title>
        <authorList>
            <person name="Fu Y."/>
            <person name="Cai Y."/>
            <person name="Lin Z."/>
            <person name="Chen P."/>
        </authorList>
    </citation>
    <scope>NUCLEOTIDE SEQUENCE [LARGE SCALE GENOMIC DNA]</scope>
    <source>
        <strain evidence="2 3">NBRC 105384</strain>
    </source>
</reference>
<evidence type="ECO:0000313" key="3">
    <source>
        <dbReference type="Proteomes" id="UP000291189"/>
    </source>
</evidence>